<gene>
    <name evidence="1" type="ORF">PSYICH_LOCUS2237</name>
</gene>
<sequence length="124" mass="14087">MMLTDHSKDLEQPAYTIGRSIALSQQIQTDISNFKSGAFGPFSLISAPMMFYIQDNVDLYQTLMKHVEKDDINYDELRNLVITGNAIEKSLELKDEFVLNGMEALKKFPENEAKNALINILKTI</sequence>
<dbReference type="GO" id="GO:0004659">
    <property type="term" value="F:prenyltransferase activity"/>
    <property type="evidence" value="ECO:0007669"/>
    <property type="project" value="TreeGrafter"/>
</dbReference>
<keyword evidence="2" id="KW-1185">Reference proteome</keyword>
<proteinExistence type="predicted"/>
<name>A0A9P0CBV8_9CUCU</name>
<dbReference type="AlphaFoldDB" id="A0A9P0CBV8"/>
<evidence type="ECO:0000313" key="1">
    <source>
        <dbReference type="EMBL" id="CAH1100692.1"/>
    </source>
</evidence>
<reference evidence="1" key="1">
    <citation type="submission" date="2022-01" db="EMBL/GenBank/DDBJ databases">
        <authorList>
            <person name="King R."/>
        </authorList>
    </citation>
    <scope>NUCLEOTIDE SEQUENCE</scope>
</reference>
<dbReference type="GO" id="GO:0006744">
    <property type="term" value="P:ubiquinone biosynthetic process"/>
    <property type="evidence" value="ECO:0007669"/>
    <property type="project" value="TreeGrafter"/>
</dbReference>
<accession>A0A9P0CBV8</accession>
<dbReference type="Gene3D" id="1.10.600.10">
    <property type="entry name" value="Farnesyl Diphosphate Synthase"/>
    <property type="match status" value="1"/>
</dbReference>
<dbReference type="OrthoDB" id="9983019at2759"/>
<dbReference type="GO" id="GO:0008299">
    <property type="term" value="P:isoprenoid biosynthetic process"/>
    <property type="evidence" value="ECO:0007669"/>
    <property type="project" value="TreeGrafter"/>
</dbReference>
<evidence type="ECO:0000313" key="2">
    <source>
        <dbReference type="Proteomes" id="UP001153636"/>
    </source>
</evidence>
<organism evidence="1 2">
    <name type="scientific">Psylliodes chrysocephalus</name>
    <dbReference type="NCBI Taxonomy" id="3402493"/>
    <lineage>
        <taxon>Eukaryota</taxon>
        <taxon>Metazoa</taxon>
        <taxon>Ecdysozoa</taxon>
        <taxon>Arthropoda</taxon>
        <taxon>Hexapoda</taxon>
        <taxon>Insecta</taxon>
        <taxon>Pterygota</taxon>
        <taxon>Neoptera</taxon>
        <taxon>Endopterygota</taxon>
        <taxon>Coleoptera</taxon>
        <taxon>Polyphaga</taxon>
        <taxon>Cucujiformia</taxon>
        <taxon>Chrysomeloidea</taxon>
        <taxon>Chrysomelidae</taxon>
        <taxon>Galerucinae</taxon>
        <taxon>Alticini</taxon>
        <taxon>Psylliodes</taxon>
    </lineage>
</organism>
<dbReference type="GO" id="GO:1990234">
    <property type="term" value="C:transferase complex"/>
    <property type="evidence" value="ECO:0007669"/>
    <property type="project" value="TreeGrafter"/>
</dbReference>
<dbReference type="GO" id="GO:0005739">
    <property type="term" value="C:mitochondrion"/>
    <property type="evidence" value="ECO:0007669"/>
    <property type="project" value="TreeGrafter"/>
</dbReference>
<dbReference type="PANTHER" id="PTHR12001:SF55">
    <property type="entry name" value="ALL TRANS-POLYPRENYL-DIPHOSPHATE SYNTHASE PDSS2"/>
    <property type="match status" value="1"/>
</dbReference>
<dbReference type="InterPro" id="IPR008949">
    <property type="entry name" value="Isoprenoid_synthase_dom_sf"/>
</dbReference>
<dbReference type="EMBL" id="OV651822">
    <property type="protein sequence ID" value="CAH1100692.1"/>
    <property type="molecule type" value="Genomic_DNA"/>
</dbReference>
<protein>
    <submittedName>
        <fullName evidence="1">Uncharacterized protein</fullName>
    </submittedName>
</protein>
<dbReference type="SUPFAM" id="SSF48576">
    <property type="entry name" value="Terpenoid synthases"/>
    <property type="match status" value="1"/>
</dbReference>
<dbReference type="Proteomes" id="UP001153636">
    <property type="component" value="Chromosome 10"/>
</dbReference>
<dbReference type="PANTHER" id="PTHR12001">
    <property type="entry name" value="GERANYLGERANYL PYROPHOSPHATE SYNTHASE"/>
    <property type="match status" value="1"/>
</dbReference>